<dbReference type="EMBL" id="JAASQL010000001">
    <property type="protein sequence ID" value="NIJ45121.1"/>
    <property type="molecule type" value="Genomic_DNA"/>
</dbReference>
<proteinExistence type="predicted"/>
<evidence type="ECO:0008006" key="3">
    <source>
        <dbReference type="Google" id="ProtNLM"/>
    </source>
</evidence>
<organism evidence="1 2">
    <name type="scientific">Wenyingzhuangia heitensis</name>
    <dbReference type="NCBI Taxonomy" id="1487859"/>
    <lineage>
        <taxon>Bacteria</taxon>
        <taxon>Pseudomonadati</taxon>
        <taxon>Bacteroidota</taxon>
        <taxon>Flavobacteriia</taxon>
        <taxon>Flavobacteriales</taxon>
        <taxon>Flavobacteriaceae</taxon>
        <taxon>Wenyingzhuangia</taxon>
    </lineage>
</organism>
<protein>
    <recommendedName>
        <fullName evidence="3">SpoIIAA-like</fullName>
    </recommendedName>
</protein>
<accession>A0ABX0UD87</accession>
<comment type="caution">
    <text evidence="1">The sequence shown here is derived from an EMBL/GenBank/DDBJ whole genome shotgun (WGS) entry which is preliminary data.</text>
</comment>
<keyword evidence="2" id="KW-1185">Reference proteome</keyword>
<evidence type="ECO:0000313" key="2">
    <source>
        <dbReference type="Proteomes" id="UP000745859"/>
    </source>
</evidence>
<evidence type="ECO:0000313" key="1">
    <source>
        <dbReference type="EMBL" id="NIJ45121.1"/>
    </source>
</evidence>
<dbReference type="RefSeq" id="WP_167186384.1">
    <property type="nucleotide sequence ID" value="NZ_JAASQL010000001.1"/>
</dbReference>
<reference evidence="1 2" key="1">
    <citation type="submission" date="2020-03" db="EMBL/GenBank/DDBJ databases">
        <title>Genomic Encyclopedia of Type Strains, Phase IV (KMG-IV): sequencing the most valuable type-strain genomes for metagenomic binning, comparative biology and taxonomic classification.</title>
        <authorList>
            <person name="Goeker M."/>
        </authorList>
    </citation>
    <scope>NUCLEOTIDE SEQUENCE [LARGE SCALE GENOMIC DNA]</scope>
    <source>
        <strain evidence="1 2">DSM 101599</strain>
    </source>
</reference>
<sequence>MNRKPTNIQIPSVYKYSILDDLSLIIEYYQGDFTLESVKELTSKIINDPKFNSNCVFIIDLRLTYIKMSKEDLYNCGVWVSKNLKLTGLARLAILTSNPEQVVASMIYTLNDHFTNHHYEVFSSIEATTSWLNINSNHNTFIHGLINNMYTPPKHEY</sequence>
<gene>
    <name evidence="1" type="ORF">FHR24_001560</name>
</gene>
<dbReference type="Proteomes" id="UP000745859">
    <property type="component" value="Unassembled WGS sequence"/>
</dbReference>
<name>A0ABX0UD87_9FLAO</name>